<dbReference type="InterPro" id="IPR029055">
    <property type="entry name" value="Ntn_hydrolases_N"/>
</dbReference>
<evidence type="ECO:0000313" key="4">
    <source>
        <dbReference type="EMBL" id="ELV12258.1"/>
    </source>
</evidence>
<dbReference type="InterPro" id="IPR052688">
    <property type="entry name" value="Gamma-glutamyltransfase"/>
</dbReference>
<dbReference type="MEROPS" id="T03.024"/>
<feature type="transmembrane region" description="Helical" evidence="3">
    <location>
        <begin position="53"/>
        <end position="72"/>
    </location>
</feature>
<proteinExistence type="inferred from homology"/>
<dbReference type="SUPFAM" id="SSF56235">
    <property type="entry name" value="N-terminal nucleophile aminohydrolases (Ntn hydrolases)"/>
    <property type="match status" value="1"/>
</dbReference>
<evidence type="ECO:0000256" key="1">
    <source>
        <dbReference type="ARBA" id="ARBA00009381"/>
    </source>
</evidence>
<dbReference type="GO" id="GO:0016740">
    <property type="term" value="F:transferase activity"/>
    <property type="evidence" value="ECO:0007669"/>
    <property type="project" value="UniProtKB-KW"/>
</dbReference>
<accession>L8Y747</accession>
<dbReference type="Proteomes" id="UP000011518">
    <property type="component" value="Unassembled WGS sequence"/>
</dbReference>
<organism evidence="4 5">
    <name type="scientific">Tupaia chinensis</name>
    <name type="common">Chinese tree shrew</name>
    <name type="synonym">Tupaia belangeri chinensis</name>
    <dbReference type="NCBI Taxonomy" id="246437"/>
    <lineage>
        <taxon>Eukaryota</taxon>
        <taxon>Metazoa</taxon>
        <taxon>Chordata</taxon>
        <taxon>Craniata</taxon>
        <taxon>Vertebrata</taxon>
        <taxon>Euteleostomi</taxon>
        <taxon>Mammalia</taxon>
        <taxon>Eutheria</taxon>
        <taxon>Euarchontoglires</taxon>
        <taxon>Scandentia</taxon>
        <taxon>Tupaiidae</taxon>
        <taxon>Tupaia</taxon>
    </lineage>
</organism>
<keyword evidence="3" id="KW-1133">Transmembrane helix</keyword>
<dbReference type="eggNOG" id="KOG2410">
    <property type="taxonomic scope" value="Eukaryota"/>
</dbReference>
<dbReference type="PRINTS" id="PR01210">
    <property type="entry name" value="GGTRANSPTASE"/>
</dbReference>
<keyword evidence="3" id="KW-0812">Transmembrane</keyword>
<keyword evidence="3" id="KW-0472">Membrane</keyword>
<protein>
    <submittedName>
        <fullName evidence="4">Gamma-glutamyltransferase 6</fullName>
    </submittedName>
</protein>
<dbReference type="FunCoup" id="L8Y747">
    <property type="interactions" value="100"/>
</dbReference>
<gene>
    <name evidence="4" type="ORF">TREES_T100003552</name>
</gene>
<evidence type="ECO:0000313" key="5">
    <source>
        <dbReference type="Proteomes" id="UP000011518"/>
    </source>
</evidence>
<keyword evidence="4" id="KW-0808">Transferase</keyword>
<reference evidence="5" key="1">
    <citation type="submission" date="2012-07" db="EMBL/GenBank/DDBJ databases">
        <title>Genome of the Chinese tree shrew, a rising model animal genetically related to primates.</title>
        <authorList>
            <person name="Zhang G."/>
            <person name="Fan Y."/>
            <person name="Yao Y."/>
            <person name="Huang Z."/>
        </authorList>
    </citation>
    <scope>NUCLEOTIDE SEQUENCE [LARGE SCALE GENOMIC DNA]</scope>
</reference>
<feature type="region of interest" description="Disordered" evidence="2">
    <location>
        <begin position="81"/>
        <end position="102"/>
    </location>
</feature>
<dbReference type="PANTHER" id="PTHR47278">
    <property type="entry name" value="GLUTATHIONE HYDROLASE 6"/>
    <property type="match status" value="1"/>
</dbReference>
<comment type="similarity">
    <text evidence="1">Belongs to the gamma-glutamyltransferase family.</text>
</comment>
<name>L8Y747_TUPCH</name>
<keyword evidence="5" id="KW-1185">Reference proteome</keyword>
<dbReference type="PANTHER" id="PTHR47278:SF1">
    <property type="entry name" value="GLUTATHIONE HYDROLASE 6"/>
    <property type="match status" value="1"/>
</dbReference>
<dbReference type="AlphaFoldDB" id="L8Y747"/>
<evidence type="ECO:0000256" key="3">
    <source>
        <dbReference type="SAM" id="Phobius"/>
    </source>
</evidence>
<dbReference type="Pfam" id="PF01019">
    <property type="entry name" value="G_glu_transpept"/>
    <property type="match status" value="2"/>
</dbReference>
<dbReference type="STRING" id="246437.L8Y747"/>
<reference evidence="5" key="2">
    <citation type="journal article" date="2013" name="Nat. Commun.">
        <title>Genome of the Chinese tree shrew.</title>
        <authorList>
            <person name="Fan Y."/>
            <person name="Huang Z.Y."/>
            <person name="Cao C.C."/>
            <person name="Chen C.S."/>
            <person name="Chen Y.X."/>
            <person name="Fan D.D."/>
            <person name="He J."/>
            <person name="Hou H.L."/>
            <person name="Hu L."/>
            <person name="Hu X.T."/>
            <person name="Jiang X.T."/>
            <person name="Lai R."/>
            <person name="Lang Y.S."/>
            <person name="Liang B."/>
            <person name="Liao S.G."/>
            <person name="Mu D."/>
            <person name="Ma Y.Y."/>
            <person name="Niu Y.Y."/>
            <person name="Sun X.Q."/>
            <person name="Xia J.Q."/>
            <person name="Xiao J."/>
            <person name="Xiong Z.Q."/>
            <person name="Xu L."/>
            <person name="Yang L."/>
            <person name="Zhang Y."/>
            <person name="Zhao W."/>
            <person name="Zhao X.D."/>
            <person name="Zheng Y.T."/>
            <person name="Zhou J.M."/>
            <person name="Zhu Y.B."/>
            <person name="Zhang G.J."/>
            <person name="Wang J."/>
            <person name="Yao Y.G."/>
        </authorList>
    </citation>
    <scope>NUCLEOTIDE SEQUENCE [LARGE SCALE GENOMIC DNA]</scope>
</reference>
<dbReference type="Gene3D" id="3.60.20.40">
    <property type="match status" value="1"/>
</dbReference>
<dbReference type="GO" id="GO:0070062">
    <property type="term" value="C:extracellular exosome"/>
    <property type="evidence" value="ECO:0007669"/>
    <property type="project" value="TreeGrafter"/>
</dbReference>
<dbReference type="InParanoid" id="L8Y747"/>
<sequence>MEASAQPVVYQKLLLWEPSLELEEEEDEEEISMPLVLDLWQPQDSGAGGLLGVWVRLGAALLLLVLGCALAARQFQAKAGSTGSLGSATPRPSGHAHRPGVFHHGAAISPTATCSHLGRELLVAGGNVVDAGVGAALCLAVVHPHATGLGATFWGLFLNSSSGNVTALTSGPARTLAPGLGLPAALPTLHLLHTHFGRLPWPRLLEGPIMLAEEGFEVDAALARALTAQGTKGLCPLLCHTNGTFLGLGARATNPKLAAVLRRATLTPTLDLAEGALLSLLARDLGLEGPSVGPTPTLEPALQLPMPQGTLFTTPGPSAGPDLLALLRAALHSGVPSPDPCPLLLPTSGTPESSVLATVDSSGSVLLLASSLNSSFGSGHLSPSTGVLLNNLEAGSAAGAWACPLILQGGLDDTEADVLGLVASGTPSVARAMTHALLRHLAGPQTQVQQGLTESHSACGQGTLLQVAVHAEHAHVASVPDGCCPFQGF</sequence>
<evidence type="ECO:0000256" key="2">
    <source>
        <dbReference type="SAM" id="MobiDB-lite"/>
    </source>
</evidence>
<dbReference type="InterPro" id="IPR043137">
    <property type="entry name" value="GGT_ssub_C"/>
</dbReference>
<dbReference type="EMBL" id="KB364611">
    <property type="protein sequence ID" value="ELV12258.1"/>
    <property type="molecule type" value="Genomic_DNA"/>
</dbReference>